<keyword evidence="6" id="KW-0479">Metal-binding</keyword>
<dbReference type="EC" id="4.2.1.1" evidence="2 7"/>
<dbReference type="AlphaFoldDB" id="A0A9E6ZX78"/>
<protein>
    <recommendedName>
        <fullName evidence="2 7">Carbonic anhydrase</fullName>
        <ecNumber evidence="2 7">4.2.1.1</ecNumber>
    </recommendedName>
    <alternativeName>
        <fullName evidence="7">Carbonate dehydratase</fullName>
    </alternativeName>
</protein>
<organism evidence="8 9">
    <name type="scientific">Ancylobacter polymorphus</name>
    <dbReference type="NCBI Taxonomy" id="223390"/>
    <lineage>
        <taxon>Bacteria</taxon>
        <taxon>Pseudomonadati</taxon>
        <taxon>Pseudomonadota</taxon>
        <taxon>Alphaproteobacteria</taxon>
        <taxon>Hyphomicrobiales</taxon>
        <taxon>Xanthobacteraceae</taxon>
        <taxon>Ancylobacter</taxon>
    </lineage>
</organism>
<feature type="binding site" evidence="6">
    <location>
        <position position="94"/>
    </location>
    <ligand>
        <name>Zn(2+)</name>
        <dbReference type="ChEBI" id="CHEBI:29105"/>
    </ligand>
</feature>
<evidence type="ECO:0000256" key="2">
    <source>
        <dbReference type="ARBA" id="ARBA00012925"/>
    </source>
</evidence>
<dbReference type="EMBL" id="CP083239">
    <property type="protein sequence ID" value="UOK71802.1"/>
    <property type="molecule type" value="Genomic_DNA"/>
</dbReference>
<keyword evidence="3 6" id="KW-0862">Zinc</keyword>
<feature type="binding site" evidence="6">
    <location>
        <position position="97"/>
    </location>
    <ligand>
        <name>Zn(2+)</name>
        <dbReference type="ChEBI" id="CHEBI:29105"/>
    </ligand>
</feature>
<keyword evidence="4 7" id="KW-0456">Lyase</keyword>
<sequence length="190" mass="19916">MKDLAAGNARHVRGVQTCTDFLANRAALAKGQHPVAIVLACADSRVAPEYVFDQAPGRLFIVRVAGNFVDEEGLASMEYAVEHLGVPVIFVLGHSNCGALTAAVAVEQKHEPLPGHLPALVEHLSAPVRTALAANPADPLAAAIRQNVVYSMDRLAKERSLVSSAIAEGKVRIAGGVYDLVTGDVAFMGS</sequence>
<dbReference type="PANTHER" id="PTHR11002:SF79">
    <property type="entry name" value="CARBONIC ANHYDRASE 2"/>
    <property type="match status" value="1"/>
</dbReference>
<dbReference type="InterPro" id="IPR036874">
    <property type="entry name" value="Carbonic_anhydrase_sf"/>
</dbReference>
<evidence type="ECO:0000256" key="1">
    <source>
        <dbReference type="ARBA" id="ARBA00006217"/>
    </source>
</evidence>
<dbReference type="Proteomes" id="UP000831684">
    <property type="component" value="Chromosome"/>
</dbReference>
<evidence type="ECO:0000313" key="8">
    <source>
        <dbReference type="EMBL" id="UOK71802.1"/>
    </source>
</evidence>
<evidence type="ECO:0000256" key="6">
    <source>
        <dbReference type="PIRSR" id="PIRSR601765-1"/>
    </source>
</evidence>
<dbReference type="InterPro" id="IPR001765">
    <property type="entry name" value="Carbonic_anhydrase"/>
</dbReference>
<dbReference type="GO" id="GO:0015976">
    <property type="term" value="P:carbon utilization"/>
    <property type="evidence" value="ECO:0007669"/>
    <property type="project" value="InterPro"/>
</dbReference>
<dbReference type="SUPFAM" id="SSF53056">
    <property type="entry name" value="beta-carbonic anhydrase, cab"/>
    <property type="match status" value="1"/>
</dbReference>
<name>A0A9E6ZX78_9HYPH</name>
<feature type="binding site" evidence="6">
    <location>
        <position position="41"/>
    </location>
    <ligand>
        <name>Zn(2+)</name>
        <dbReference type="ChEBI" id="CHEBI:29105"/>
    </ligand>
</feature>
<proteinExistence type="inferred from homology"/>
<dbReference type="GO" id="GO:0004089">
    <property type="term" value="F:carbonate dehydratase activity"/>
    <property type="evidence" value="ECO:0007669"/>
    <property type="project" value="UniProtKB-UniRule"/>
</dbReference>
<dbReference type="SMART" id="SM00947">
    <property type="entry name" value="Pro_CA"/>
    <property type="match status" value="1"/>
</dbReference>
<comment type="catalytic activity">
    <reaction evidence="5 7">
        <text>hydrogencarbonate + H(+) = CO2 + H2O</text>
        <dbReference type="Rhea" id="RHEA:10748"/>
        <dbReference type="ChEBI" id="CHEBI:15377"/>
        <dbReference type="ChEBI" id="CHEBI:15378"/>
        <dbReference type="ChEBI" id="CHEBI:16526"/>
        <dbReference type="ChEBI" id="CHEBI:17544"/>
        <dbReference type="EC" id="4.2.1.1"/>
    </reaction>
</comment>
<comment type="function">
    <text evidence="7">Reversible hydration of carbon dioxide.</text>
</comment>
<dbReference type="PANTHER" id="PTHR11002">
    <property type="entry name" value="CARBONIC ANHYDRASE"/>
    <property type="match status" value="1"/>
</dbReference>
<dbReference type="PROSITE" id="PS00705">
    <property type="entry name" value="PROK_CO2_ANHYDRASE_2"/>
    <property type="match status" value="1"/>
</dbReference>
<dbReference type="PROSITE" id="PS00704">
    <property type="entry name" value="PROK_CO2_ANHYDRASE_1"/>
    <property type="match status" value="1"/>
</dbReference>
<feature type="binding site" evidence="6">
    <location>
        <position position="43"/>
    </location>
    <ligand>
        <name>Zn(2+)</name>
        <dbReference type="ChEBI" id="CHEBI:29105"/>
    </ligand>
</feature>
<dbReference type="Gene3D" id="3.40.1050.10">
    <property type="entry name" value="Carbonic anhydrase"/>
    <property type="match status" value="1"/>
</dbReference>
<reference evidence="8" key="1">
    <citation type="submission" date="2021-09" db="EMBL/GenBank/DDBJ databases">
        <title>Network and meta-omics reveal the key degrader and cooperation patterns in an efficient 1,4-dioxane-degrading microbial community.</title>
        <authorList>
            <person name="Dai C."/>
        </authorList>
    </citation>
    <scope>NUCLEOTIDE SEQUENCE</scope>
    <source>
        <strain evidence="8">ZM13</strain>
    </source>
</reference>
<dbReference type="RefSeq" id="WP_244379276.1">
    <property type="nucleotide sequence ID" value="NZ_CP083239.1"/>
</dbReference>
<evidence type="ECO:0000256" key="4">
    <source>
        <dbReference type="ARBA" id="ARBA00023239"/>
    </source>
</evidence>
<comment type="cofactor">
    <cofactor evidence="6">
        <name>Zn(2+)</name>
        <dbReference type="ChEBI" id="CHEBI:29105"/>
    </cofactor>
    <text evidence="6">Binds 1 zinc ion per subunit.</text>
</comment>
<dbReference type="InterPro" id="IPR015892">
    <property type="entry name" value="Carbonic_anhydrase_CS"/>
</dbReference>
<dbReference type="GO" id="GO:0008270">
    <property type="term" value="F:zinc ion binding"/>
    <property type="evidence" value="ECO:0007669"/>
    <property type="project" value="UniProtKB-UniRule"/>
</dbReference>
<evidence type="ECO:0000256" key="7">
    <source>
        <dbReference type="RuleBase" id="RU003956"/>
    </source>
</evidence>
<dbReference type="Pfam" id="PF00484">
    <property type="entry name" value="Pro_CA"/>
    <property type="match status" value="1"/>
</dbReference>
<comment type="similarity">
    <text evidence="1 7">Belongs to the beta-class carbonic anhydrase family.</text>
</comment>
<evidence type="ECO:0000313" key="9">
    <source>
        <dbReference type="Proteomes" id="UP000831684"/>
    </source>
</evidence>
<evidence type="ECO:0000256" key="3">
    <source>
        <dbReference type="ARBA" id="ARBA00022833"/>
    </source>
</evidence>
<accession>A0A9E6ZX78</accession>
<dbReference type="KEGG" id="apol:K9D25_03490"/>
<evidence type="ECO:0000256" key="5">
    <source>
        <dbReference type="ARBA" id="ARBA00048348"/>
    </source>
</evidence>
<gene>
    <name evidence="8" type="ORF">K9D25_03490</name>
</gene>